<dbReference type="SMART" id="SM00061">
    <property type="entry name" value="MATH"/>
    <property type="match status" value="1"/>
</dbReference>
<organism evidence="3 4">
    <name type="scientific">Microthlaspi erraticum</name>
    <dbReference type="NCBI Taxonomy" id="1685480"/>
    <lineage>
        <taxon>Eukaryota</taxon>
        <taxon>Viridiplantae</taxon>
        <taxon>Streptophyta</taxon>
        <taxon>Embryophyta</taxon>
        <taxon>Tracheophyta</taxon>
        <taxon>Spermatophyta</taxon>
        <taxon>Magnoliopsida</taxon>
        <taxon>eudicotyledons</taxon>
        <taxon>Gunneridae</taxon>
        <taxon>Pentapetalae</taxon>
        <taxon>rosids</taxon>
        <taxon>malvids</taxon>
        <taxon>Brassicales</taxon>
        <taxon>Brassicaceae</taxon>
        <taxon>Coluteocarpeae</taxon>
        <taxon>Microthlaspi</taxon>
    </lineage>
</organism>
<keyword evidence="4" id="KW-1185">Reference proteome</keyword>
<dbReference type="AlphaFoldDB" id="A0A6D2JEL6"/>
<proteinExistence type="predicted"/>
<dbReference type="PANTHER" id="PTHR46236">
    <property type="entry name" value="TRAF-LIKE SUPERFAMILY PROTEIN"/>
    <property type="match status" value="1"/>
</dbReference>
<keyword evidence="1" id="KW-0175">Coiled coil</keyword>
<dbReference type="CDD" id="cd00121">
    <property type="entry name" value="MATH"/>
    <property type="match status" value="1"/>
</dbReference>
<evidence type="ECO:0000256" key="1">
    <source>
        <dbReference type="ARBA" id="ARBA00023054"/>
    </source>
</evidence>
<evidence type="ECO:0000313" key="3">
    <source>
        <dbReference type="EMBL" id="CAA7038145.1"/>
    </source>
</evidence>
<name>A0A6D2JEL6_9BRAS</name>
<dbReference type="InterPro" id="IPR002083">
    <property type="entry name" value="MATH/TRAF_dom"/>
</dbReference>
<dbReference type="PANTHER" id="PTHR46236:SF12">
    <property type="entry name" value="MATH DOMAIN-CONTAINING PROTEIN"/>
    <property type="match status" value="1"/>
</dbReference>
<gene>
    <name evidence="3" type="ORF">MERR_LOCUS25380</name>
</gene>
<dbReference type="InterPro" id="IPR008974">
    <property type="entry name" value="TRAF-like"/>
</dbReference>
<feature type="domain" description="MATH" evidence="2">
    <location>
        <begin position="6"/>
        <end position="127"/>
    </location>
</feature>
<dbReference type="OrthoDB" id="507001at2759"/>
<protein>
    <recommendedName>
        <fullName evidence="2">MATH domain-containing protein</fullName>
    </recommendedName>
</protein>
<reference evidence="3" key="1">
    <citation type="submission" date="2020-01" db="EMBL/GenBank/DDBJ databases">
        <authorList>
            <person name="Mishra B."/>
        </authorList>
    </citation>
    <scope>NUCLEOTIDE SEQUENCE [LARGE SCALE GENOMIC DNA]</scope>
</reference>
<dbReference type="Pfam" id="PF22486">
    <property type="entry name" value="MATH_2"/>
    <property type="match status" value="1"/>
</dbReference>
<dbReference type="EMBL" id="CACVBM020001187">
    <property type="protein sequence ID" value="CAA7038145.1"/>
    <property type="molecule type" value="Genomic_DNA"/>
</dbReference>
<accession>A0A6D2JEL6</accession>
<dbReference type="PROSITE" id="PS50144">
    <property type="entry name" value="MATH"/>
    <property type="match status" value="1"/>
</dbReference>
<dbReference type="Gene3D" id="2.60.210.10">
    <property type="entry name" value="Apoptosis, Tumor Necrosis Factor Receptor Associated Protein 2, Chain A"/>
    <property type="match status" value="1"/>
</dbReference>
<dbReference type="InterPro" id="IPR050804">
    <property type="entry name" value="MCC"/>
</dbReference>
<evidence type="ECO:0000313" key="4">
    <source>
        <dbReference type="Proteomes" id="UP000467841"/>
    </source>
</evidence>
<comment type="caution">
    <text evidence="3">The sequence shown here is derived from an EMBL/GenBank/DDBJ whole genome shotgun (WGS) entry which is preliminary data.</text>
</comment>
<dbReference type="SUPFAM" id="SSF49599">
    <property type="entry name" value="TRAF domain-like"/>
    <property type="match status" value="1"/>
</dbReference>
<sequence>MGSHKKTSFTFEINNFWKKESVVTSRIFVSGGCKWYADVRRKECGIDHLSVYLNVPDTKSLRPGWKRRATYCFIVLNQSGKEFKRKSDCKVFCDQFPGWGFSKMLPLNKLKEEGFLENNKLIINVEVKVVEIVHEAEITGKEMFDIKGFNVLYTQAKSVSKIFKEHRDIAVDFKPKNQLVRTAYMNVLLNLIKILKKPPETLSESKLTNARSDLSELTEAGFKLDWLKRKLEDACLERKKVVADGARVQELEERVKTLKVELDNEKAKSSKVMSLEHSEKAKSSKAVSGLKEKAKSLKVLSLEQTVSDLIVELDNEKTKSSKVLLLEQTVLDLKVELDKERSAKSGTSKTVWLMDDACFWRHMGIRERMAGYRKLK</sequence>
<evidence type="ECO:0000259" key="2">
    <source>
        <dbReference type="PROSITE" id="PS50144"/>
    </source>
</evidence>
<dbReference type="Proteomes" id="UP000467841">
    <property type="component" value="Unassembled WGS sequence"/>
</dbReference>